<name>A0ABW1V2G9_9BACL</name>
<gene>
    <name evidence="1" type="ORF">ACFP56_10190</name>
</gene>
<evidence type="ECO:0008006" key="3">
    <source>
        <dbReference type="Google" id="ProtNLM"/>
    </source>
</evidence>
<organism evidence="1 2">
    <name type="scientific">Paenibacillus septentrionalis</name>
    <dbReference type="NCBI Taxonomy" id="429342"/>
    <lineage>
        <taxon>Bacteria</taxon>
        <taxon>Bacillati</taxon>
        <taxon>Bacillota</taxon>
        <taxon>Bacilli</taxon>
        <taxon>Bacillales</taxon>
        <taxon>Paenibacillaceae</taxon>
        <taxon>Paenibacillus</taxon>
    </lineage>
</organism>
<reference evidence="2" key="1">
    <citation type="journal article" date="2019" name="Int. J. Syst. Evol. Microbiol.">
        <title>The Global Catalogue of Microorganisms (GCM) 10K type strain sequencing project: providing services to taxonomists for standard genome sequencing and annotation.</title>
        <authorList>
            <consortium name="The Broad Institute Genomics Platform"/>
            <consortium name="The Broad Institute Genome Sequencing Center for Infectious Disease"/>
            <person name="Wu L."/>
            <person name="Ma J."/>
        </authorList>
    </citation>
    <scope>NUCLEOTIDE SEQUENCE [LARGE SCALE GENOMIC DNA]</scope>
    <source>
        <strain evidence="2">PCU 280</strain>
    </source>
</reference>
<dbReference type="EMBL" id="JBHSTE010000003">
    <property type="protein sequence ID" value="MFC6332992.1"/>
    <property type="molecule type" value="Genomic_DNA"/>
</dbReference>
<sequence length="303" mass="35180">MKKLSKVRLERAGQFLCTEARALERAWYQYEFENGSDEAVWKELLAFQNEDGGFGQGLEPDLRCKASSALATTVALQHASLLPPSEWKETMIKDCFRYFAQTYQADKWGWEIIPQEADQEPRANWWNYSEHSEHWGNPNAEILAYLLSYGHNANDELRSLSSKLLDYALIYLQETCTRHEMHELFCFLRLYDELPAHAQKAVAEPMKQFVMQSVVSNHEDRNGYCAVPLQVAASPTSRFYSLFAEAIPHDLDQLIDEQSEQGTWGPNWAWGRYEEQWRAAKQEWTGIITLQNLRILKAYGRIE</sequence>
<evidence type="ECO:0000313" key="2">
    <source>
        <dbReference type="Proteomes" id="UP001596233"/>
    </source>
</evidence>
<evidence type="ECO:0000313" key="1">
    <source>
        <dbReference type="EMBL" id="MFC6332992.1"/>
    </source>
</evidence>
<dbReference type="RefSeq" id="WP_379233992.1">
    <property type="nucleotide sequence ID" value="NZ_JBHSTE010000003.1"/>
</dbReference>
<comment type="caution">
    <text evidence="1">The sequence shown here is derived from an EMBL/GenBank/DDBJ whole genome shotgun (WGS) entry which is preliminary data.</text>
</comment>
<proteinExistence type="predicted"/>
<dbReference type="Proteomes" id="UP001596233">
    <property type="component" value="Unassembled WGS sequence"/>
</dbReference>
<accession>A0ABW1V2G9</accession>
<dbReference type="InterPro" id="IPR008930">
    <property type="entry name" value="Terpenoid_cyclase/PrenylTrfase"/>
</dbReference>
<keyword evidence="2" id="KW-1185">Reference proteome</keyword>
<dbReference type="SUPFAM" id="SSF48239">
    <property type="entry name" value="Terpenoid cyclases/Protein prenyltransferases"/>
    <property type="match status" value="1"/>
</dbReference>
<protein>
    <recommendedName>
        <fullName evidence="3">Prenyltransferase</fullName>
    </recommendedName>
</protein>